<keyword evidence="4" id="KW-1185">Reference proteome</keyword>
<comment type="similarity">
    <text evidence="1">Belongs to the glycosyltransferase 32 family.</text>
</comment>
<dbReference type="SUPFAM" id="SSF53448">
    <property type="entry name" value="Nucleotide-diphospho-sugar transferases"/>
    <property type="match status" value="1"/>
</dbReference>
<name>A0A7H9AZ71_ZYGMR</name>
<accession>A0A7H9AZ71</accession>
<reference evidence="3 4" key="1">
    <citation type="submission" date="2020-07" db="EMBL/GenBank/DDBJ databases">
        <title>The yeast mating-type switching endonuclease HO is a domesticated member of an unorthodox homing genetic element family.</title>
        <authorList>
            <person name="Coughlan A.Y."/>
            <person name="Lombardi L."/>
            <person name="Braun-Galleani S."/>
            <person name="Martos A.R."/>
            <person name="Galeote V."/>
            <person name="Bigey F."/>
            <person name="Dequin S."/>
            <person name="Byrne K.P."/>
            <person name="Wolfe K.H."/>
        </authorList>
    </citation>
    <scope>NUCLEOTIDE SEQUENCE [LARGE SCALE GENOMIC DNA]</scope>
    <source>
        <strain evidence="3 4">NRRL Y-6702</strain>
    </source>
</reference>
<feature type="transmembrane region" description="Helical" evidence="2">
    <location>
        <begin position="18"/>
        <end position="34"/>
    </location>
</feature>
<dbReference type="Proteomes" id="UP000509704">
    <property type="component" value="Chromosome 2"/>
</dbReference>
<protein>
    <recommendedName>
        <fullName evidence="5">Glycosyltransferase family 32 protein</fullName>
    </recommendedName>
</protein>
<organism evidence="3 4">
    <name type="scientific">Zygotorulaspora mrakii</name>
    <name type="common">Zygosaccharomyces mrakii</name>
    <dbReference type="NCBI Taxonomy" id="42260"/>
    <lineage>
        <taxon>Eukaryota</taxon>
        <taxon>Fungi</taxon>
        <taxon>Dikarya</taxon>
        <taxon>Ascomycota</taxon>
        <taxon>Saccharomycotina</taxon>
        <taxon>Saccharomycetes</taxon>
        <taxon>Saccharomycetales</taxon>
        <taxon>Saccharomycetaceae</taxon>
        <taxon>Zygotorulaspora</taxon>
    </lineage>
</organism>
<dbReference type="GO" id="GO:0000009">
    <property type="term" value="F:alpha-1,6-mannosyltransferase activity"/>
    <property type="evidence" value="ECO:0007669"/>
    <property type="project" value="InterPro"/>
</dbReference>
<gene>
    <name evidence="3" type="ORF">HG535_0B05480</name>
</gene>
<dbReference type="EMBL" id="CP058605">
    <property type="protein sequence ID" value="QLG71506.1"/>
    <property type="molecule type" value="Genomic_DNA"/>
</dbReference>
<proteinExistence type="inferred from homology"/>
<evidence type="ECO:0000256" key="1">
    <source>
        <dbReference type="ARBA" id="ARBA00009003"/>
    </source>
</evidence>
<evidence type="ECO:0000313" key="4">
    <source>
        <dbReference type="Proteomes" id="UP000509704"/>
    </source>
</evidence>
<dbReference type="InterPro" id="IPR029044">
    <property type="entry name" value="Nucleotide-diphossugar_trans"/>
</dbReference>
<dbReference type="InterPro" id="IPR039367">
    <property type="entry name" value="Och1-like"/>
</dbReference>
<dbReference type="Pfam" id="PF04488">
    <property type="entry name" value="Gly_transf_sug"/>
    <property type="match status" value="1"/>
</dbReference>
<keyword evidence="2" id="KW-1133">Transmembrane helix</keyword>
<evidence type="ECO:0008006" key="5">
    <source>
        <dbReference type="Google" id="ProtNLM"/>
    </source>
</evidence>
<evidence type="ECO:0000313" key="3">
    <source>
        <dbReference type="EMBL" id="QLG71506.1"/>
    </source>
</evidence>
<dbReference type="GO" id="GO:0006487">
    <property type="term" value="P:protein N-linked glycosylation"/>
    <property type="evidence" value="ECO:0007669"/>
    <property type="project" value="TreeGrafter"/>
</dbReference>
<dbReference type="GO" id="GO:0000136">
    <property type="term" value="C:mannan polymerase complex"/>
    <property type="evidence" value="ECO:0007669"/>
    <property type="project" value="TreeGrafter"/>
</dbReference>
<dbReference type="InterPro" id="IPR007577">
    <property type="entry name" value="GlycoTrfase_DXD_sugar-bd_CS"/>
</dbReference>
<evidence type="ECO:0000256" key="2">
    <source>
        <dbReference type="SAM" id="Phobius"/>
    </source>
</evidence>
<dbReference type="PANTHER" id="PTHR31834:SF1">
    <property type="entry name" value="INITIATION-SPECIFIC ALPHA-1,6-MANNOSYLTRANSFERASE"/>
    <property type="match status" value="1"/>
</dbReference>
<keyword evidence="2" id="KW-0812">Transmembrane</keyword>
<dbReference type="KEGG" id="zmk:HG535_0B05480"/>
<dbReference type="AlphaFoldDB" id="A0A7H9AZ71"/>
<dbReference type="PANTHER" id="PTHR31834">
    <property type="entry name" value="INITIATION-SPECIFIC ALPHA-1,6-MANNOSYLTRANSFERASE"/>
    <property type="match status" value="1"/>
</dbReference>
<dbReference type="OrthoDB" id="409543at2759"/>
<dbReference type="GeneID" id="59235167"/>
<keyword evidence="2" id="KW-0472">Membrane</keyword>
<dbReference type="RefSeq" id="XP_037143234.1">
    <property type="nucleotide sequence ID" value="XM_037287339.1"/>
</dbReference>
<sequence>MIIPKRSILSFDRRKKQILLLLVCAYTLIVFHFNNKKFDLRFKTSATLPTSSHSSGINLKKYKADRRNLRDLRAQLSYAFPYEPEKPIPRRVWQTWKVGADSAEFPAEFRTFQKDWTASIEEAELFQYSLVPDSYVLPFLQSLYGEVPVIIEAFEAMPSHILKADFLRYLLIYARGGIYSDIDTVPLKPLDSWLSVNPTSLQNFESENTPVPYSNYAKSFKKVDPGFIVGIEADPDRPDWKRWYARRIQFCQWTFQAKPGHPILRELILNITATTLNSVSSCSKKFKKSIDLEHSRDYNVNYRDKRGQDESYDHDALKVSENVDGTDIMNWTGPGIFSDIILNYMSNIINNNDDIMLLNSNLQSSRRTNESTKKFYKKITESLQTHNKMPWEFFSLIEDPVLVDDILVLPITSFSPGVEQMESKPTSDEMAYVEHMFKGTWKDEADNNQQNKE</sequence>
<dbReference type="Gene3D" id="3.90.550.20">
    <property type="match status" value="1"/>
</dbReference>